<evidence type="ECO:0000313" key="1">
    <source>
        <dbReference type="EMBL" id="KAK0596303.1"/>
    </source>
</evidence>
<dbReference type="InterPro" id="IPR036181">
    <property type="entry name" value="MIT_dom_sf"/>
</dbReference>
<sequence>MLPKGIGEIRYDHTYVDAESKLPPSKHGRRAKKGIAPNNCRLSLFKQANDCHFLLVNQAQGLFEQAQGLFEQALGLLKQAEGEQAEGLFEQAWDLLKQAQGEQAQCPFMQAQGEQARDLLKPGIGEIRYDHTYVDAESKLPPSKHGRRAKKGITSNNCRLSLFEQANKCHFLLVEQPQGEQAKGLFKQAQREQAEGLFKQATGLFKQAFSLLNQARSEEAQGRQAEGLHKQAEGRHKQAQGLFKQAKGLFEPGDGYVITCSCVLINRGYSFVCK</sequence>
<gene>
    <name evidence="1" type="ORF">LWI29_014496</name>
</gene>
<reference evidence="1" key="2">
    <citation type="submission" date="2023-06" db="EMBL/GenBank/DDBJ databases">
        <authorList>
            <person name="Swenson N.G."/>
            <person name="Wegrzyn J.L."/>
            <person name="Mcevoy S.L."/>
        </authorList>
    </citation>
    <scope>NUCLEOTIDE SEQUENCE</scope>
    <source>
        <strain evidence="1">NS2018</strain>
        <tissue evidence="1">Leaf</tissue>
    </source>
</reference>
<organism evidence="1 2">
    <name type="scientific">Acer saccharum</name>
    <name type="common">Sugar maple</name>
    <dbReference type="NCBI Taxonomy" id="4024"/>
    <lineage>
        <taxon>Eukaryota</taxon>
        <taxon>Viridiplantae</taxon>
        <taxon>Streptophyta</taxon>
        <taxon>Embryophyta</taxon>
        <taxon>Tracheophyta</taxon>
        <taxon>Spermatophyta</taxon>
        <taxon>Magnoliopsida</taxon>
        <taxon>eudicotyledons</taxon>
        <taxon>Gunneridae</taxon>
        <taxon>Pentapetalae</taxon>
        <taxon>rosids</taxon>
        <taxon>malvids</taxon>
        <taxon>Sapindales</taxon>
        <taxon>Sapindaceae</taxon>
        <taxon>Hippocastanoideae</taxon>
        <taxon>Acereae</taxon>
        <taxon>Acer</taxon>
    </lineage>
</organism>
<dbReference type="SUPFAM" id="SSF116846">
    <property type="entry name" value="MIT domain"/>
    <property type="match status" value="1"/>
</dbReference>
<dbReference type="AlphaFoldDB" id="A0AA39SSH1"/>
<dbReference type="Proteomes" id="UP001168877">
    <property type="component" value="Unassembled WGS sequence"/>
</dbReference>
<keyword evidence="2" id="KW-1185">Reference proteome</keyword>
<evidence type="ECO:0000313" key="2">
    <source>
        <dbReference type="Proteomes" id="UP001168877"/>
    </source>
</evidence>
<name>A0AA39SSH1_ACESA</name>
<comment type="caution">
    <text evidence="1">The sequence shown here is derived from an EMBL/GenBank/DDBJ whole genome shotgun (WGS) entry which is preliminary data.</text>
</comment>
<dbReference type="EMBL" id="JAUESC010000004">
    <property type="protein sequence ID" value="KAK0596303.1"/>
    <property type="molecule type" value="Genomic_DNA"/>
</dbReference>
<accession>A0AA39SSH1</accession>
<reference evidence="1" key="1">
    <citation type="journal article" date="2022" name="Plant J.">
        <title>Strategies of tolerance reflected in two North American maple genomes.</title>
        <authorList>
            <person name="McEvoy S.L."/>
            <person name="Sezen U.U."/>
            <person name="Trouern-Trend A."/>
            <person name="McMahon S.M."/>
            <person name="Schaberg P.G."/>
            <person name="Yang J."/>
            <person name="Wegrzyn J.L."/>
            <person name="Swenson N.G."/>
        </authorList>
    </citation>
    <scope>NUCLEOTIDE SEQUENCE</scope>
    <source>
        <strain evidence="1">NS2018</strain>
    </source>
</reference>
<proteinExistence type="predicted"/>
<protein>
    <submittedName>
        <fullName evidence="1">Uncharacterized protein</fullName>
    </submittedName>
</protein>